<dbReference type="FunFam" id="2.40.50.140:FF:000112">
    <property type="entry name" value="Exosome complex component RRP40"/>
    <property type="match status" value="1"/>
</dbReference>
<comment type="similarity">
    <text evidence="3">Belongs to the RRP40 family.</text>
</comment>
<feature type="domain" description="K Homology" evidence="11">
    <location>
        <begin position="184"/>
        <end position="229"/>
    </location>
</feature>
<dbReference type="GO" id="GO:0071034">
    <property type="term" value="P:CUT catabolic process"/>
    <property type="evidence" value="ECO:0007669"/>
    <property type="project" value="TreeGrafter"/>
</dbReference>
<dbReference type="InterPro" id="IPR049469">
    <property type="entry name" value="RRP40_KH-I"/>
</dbReference>
<evidence type="ECO:0000256" key="2">
    <source>
        <dbReference type="ARBA" id="ARBA00004604"/>
    </source>
</evidence>
<dbReference type="Proteomes" id="UP001214628">
    <property type="component" value="Chromosome 6"/>
</dbReference>
<dbReference type="SUPFAM" id="SSF54791">
    <property type="entry name" value="Eukaryotic type KH-domain (KH-domain type I)"/>
    <property type="match status" value="1"/>
</dbReference>
<dbReference type="Pfam" id="PF15985">
    <property type="entry name" value="KH_6"/>
    <property type="match status" value="1"/>
</dbReference>
<dbReference type="PANTHER" id="PTHR21321">
    <property type="entry name" value="PNAS-3 RELATED"/>
    <property type="match status" value="1"/>
</dbReference>
<dbReference type="Pfam" id="PF21262">
    <property type="entry name" value="RRP40_S1"/>
    <property type="match status" value="1"/>
</dbReference>
<dbReference type="InterPro" id="IPR037319">
    <property type="entry name" value="Rrp40_S1"/>
</dbReference>
<keyword evidence="5" id="KW-0698">rRNA processing</keyword>
<comment type="subcellular location">
    <subcellularLocation>
        <location evidence="1">Cytoplasm</location>
    </subcellularLocation>
    <subcellularLocation>
        <location evidence="2">Nucleus</location>
        <location evidence="2">Nucleolus</location>
    </subcellularLocation>
</comment>
<evidence type="ECO:0000313" key="13">
    <source>
        <dbReference type="Proteomes" id="UP001214628"/>
    </source>
</evidence>
<accession>A0AAF0FF81</accession>
<name>A0AAF0FF81_9BASI</name>
<evidence type="ECO:0000256" key="3">
    <source>
        <dbReference type="ARBA" id="ARBA00007841"/>
    </source>
</evidence>
<feature type="compositionally biased region" description="Basic residues" evidence="10">
    <location>
        <begin position="50"/>
        <end position="63"/>
    </location>
</feature>
<evidence type="ECO:0000256" key="10">
    <source>
        <dbReference type="SAM" id="MobiDB-lite"/>
    </source>
</evidence>
<dbReference type="GO" id="GO:0034475">
    <property type="term" value="P:U4 snRNA 3'-end processing"/>
    <property type="evidence" value="ECO:0007669"/>
    <property type="project" value="TreeGrafter"/>
</dbReference>
<protein>
    <recommendedName>
        <fullName evidence="9">Ribosomal RNA-processing protein 40</fullName>
    </recommendedName>
</protein>
<dbReference type="EMBL" id="CP118380">
    <property type="protein sequence ID" value="WFD44951.1"/>
    <property type="molecule type" value="Genomic_DNA"/>
</dbReference>
<dbReference type="GO" id="GO:0071051">
    <property type="term" value="P:poly(A)-dependent snoRNA 3'-end processing"/>
    <property type="evidence" value="ECO:0007669"/>
    <property type="project" value="TreeGrafter"/>
</dbReference>
<evidence type="ECO:0000313" key="12">
    <source>
        <dbReference type="EMBL" id="WFD44951.1"/>
    </source>
</evidence>
<feature type="region of interest" description="Disordered" evidence="10">
    <location>
        <begin position="50"/>
        <end position="74"/>
    </location>
</feature>
<dbReference type="GO" id="GO:0000177">
    <property type="term" value="C:cytoplasmic exosome (RNase complex)"/>
    <property type="evidence" value="ECO:0007669"/>
    <property type="project" value="TreeGrafter"/>
</dbReference>
<evidence type="ECO:0000259" key="11">
    <source>
        <dbReference type="Pfam" id="PF15985"/>
    </source>
</evidence>
<keyword evidence="4" id="KW-0963">Cytoplasm</keyword>
<evidence type="ECO:0000256" key="9">
    <source>
        <dbReference type="ARBA" id="ARBA00030615"/>
    </source>
</evidence>
<dbReference type="PANTHER" id="PTHR21321:SF1">
    <property type="entry name" value="EXOSOME COMPLEX COMPONENT RRP40"/>
    <property type="match status" value="1"/>
</dbReference>
<dbReference type="GO" id="GO:0071035">
    <property type="term" value="P:nuclear polyadenylation-dependent rRNA catabolic process"/>
    <property type="evidence" value="ECO:0007669"/>
    <property type="project" value="TreeGrafter"/>
</dbReference>
<dbReference type="SUPFAM" id="SSF50249">
    <property type="entry name" value="Nucleic acid-binding proteins"/>
    <property type="match status" value="1"/>
</dbReference>
<evidence type="ECO:0000256" key="8">
    <source>
        <dbReference type="ARBA" id="ARBA00023242"/>
    </source>
</evidence>
<proteinExistence type="inferred from homology"/>
<dbReference type="GO" id="GO:0071038">
    <property type="term" value="P:TRAMP-dependent tRNA surveillance pathway"/>
    <property type="evidence" value="ECO:0007669"/>
    <property type="project" value="TreeGrafter"/>
</dbReference>
<dbReference type="InterPro" id="IPR012340">
    <property type="entry name" value="NA-bd_OB-fold"/>
</dbReference>
<evidence type="ECO:0000256" key="1">
    <source>
        <dbReference type="ARBA" id="ARBA00004496"/>
    </source>
</evidence>
<dbReference type="InterPro" id="IPR004088">
    <property type="entry name" value="KH_dom_type_1"/>
</dbReference>
<keyword evidence="8" id="KW-0539">Nucleus</keyword>
<dbReference type="Gene3D" id="3.30.1370.10">
    <property type="entry name" value="K Homology domain, type 1"/>
    <property type="match status" value="1"/>
</dbReference>
<reference evidence="12" key="1">
    <citation type="submission" date="2023-02" db="EMBL/GenBank/DDBJ databases">
        <title>Mating type loci evolution in Malassezia.</title>
        <authorList>
            <person name="Coelho M.A."/>
        </authorList>
    </citation>
    <scope>NUCLEOTIDE SEQUENCE</scope>
    <source>
        <strain evidence="12">CBS 14136</strain>
    </source>
</reference>
<dbReference type="GO" id="GO:0000176">
    <property type="term" value="C:nuclear exosome (RNase complex)"/>
    <property type="evidence" value="ECO:0007669"/>
    <property type="project" value="TreeGrafter"/>
</dbReference>
<dbReference type="GO" id="GO:0000467">
    <property type="term" value="P:exonucleolytic trimming to generate mature 3'-end of 5.8S rRNA from tricistronic rRNA transcript (SSU-rRNA, 5.8S rRNA, LSU-rRNA)"/>
    <property type="evidence" value="ECO:0007669"/>
    <property type="project" value="TreeGrafter"/>
</dbReference>
<sequence>MVAVLPGDVVCLDNAPVKPGPGVVYTPTSVRKHTQERTLTAIRGGALGHIKTKDKTKKTKGDKKKGDSSQASLSTTHGWWVDTNTRRYIPTIDDLVIGQVTNRGVDSYTVTLFSAHSASLPVLAFEGATRRNRPNLEVGALVYARVISADTWAEPEISCIDPISGKSEGMGELKRDAQREVSMVWPISLGLARALYSPKHTLLSRIAPHFPFEAAIGLNGLVWVRTSTAEQAVALGQILQAAEGVNRDQDTMEEDIDLQDEVRRLPQQSQSRGELSEAEIQHYLPH</sequence>
<keyword evidence="7" id="KW-0694">RNA-binding</keyword>
<evidence type="ECO:0000256" key="5">
    <source>
        <dbReference type="ARBA" id="ARBA00022552"/>
    </source>
</evidence>
<dbReference type="CDD" id="cd05790">
    <property type="entry name" value="S1_Rrp40"/>
    <property type="match status" value="1"/>
</dbReference>
<dbReference type="GO" id="GO:0005730">
    <property type="term" value="C:nucleolus"/>
    <property type="evidence" value="ECO:0007669"/>
    <property type="project" value="UniProtKB-SubCell"/>
</dbReference>
<feature type="region of interest" description="Disordered" evidence="10">
    <location>
        <begin position="265"/>
        <end position="286"/>
    </location>
</feature>
<dbReference type="InterPro" id="IPR036612">
    <property type="entry name" value="KH_dom_type_1_sf"/>
</dbReference>
<dbReference type="AlphaFoldDB" id="A0AAF0FF81"/>
<dbReference type="Gene3D" id="2.40.50.140">
    <property type="entry name" value="Nucleic acid-binding proteins"/>
    <property type="match status" value="1"/>
</dbReference>
<gene>
    <name evidence="12" type="primary">RRP40</name>
    <name evidence="12" type="ORF">MPSI1_003625</name>
</gene>
<keyword evidence="6" id="KW-0271">Exosome</keyword>
<dbReference type="InterPro" id="IPR026699">
    <property type="entry name" value="Exosome_RNA_bind1/RRP40/RRP4"/>
</dbReference>
<evidence type="ECO:0000256" key="7">
    <source>
        <dbReference type="ARBA" id="ARBA00022884"/>
    </source>
</evidence>
<keyword evidence="13" id="KW-1185">Reference proteome</keyword>
<organism evidence="12 13">
    <name type="scientific">Malassezia psittaci</name>
    <dbReference type="NCBI Taxonomy" id="1821823"/>
    <lineage>
        <taxon>Eukaryota</taxon>
        <taxon>Fungi</taxon>
        <taxon>Dikarya</taxon>
        <taxon>Basidiomycota</taxon>
        <taxon>Ustilaginomycotina</taxon>
        <taxon>Malasseziomycetes</taxon>
        <taxon>Malasseziales</taxon>
        <taxon>Malasseziaceae</taxon>
        <taxon>Malassezia</taxon>
    </lineage>
</organism>
<dbReference type="GO" id="GO:0003723">
    <property type="term" value="F:RNA binding"/>
    <property type="evidence" value="ECO:0007669"/>
    <property type="project" value="UniProtKB-KW"/>
</dbReference>
<dbReference type="CDD" id="cd22526">
    <property type="entry name" value="KH-I_Rrp40"/>
    <property type="match status" value="1"/>
</dbReference>
<evidence type="ECO:0000256" key="4">
    <source>
        <dbReference type="ARBA" id="ARBA00022490"/>
    </source>
</evidence>
<evidence type="ECO:0000256" key="6">
    <source>
        <dbReference type="ARBA" id="ARBA00022835"/>
    </source>
</evidence>